<comment type="caution">
    <text evidence="3">The sequence shown here is derived from an EMBL/GenBank/DDBJ whole genome shotgun (WGS) entry which is preliminary data.</text>
</comment>
<dbReference type="SUPFAM" id="SSF46565">
    <property type="entry name" value="Chaperone J-domain"/>
    <property type="match status" value="1"/>
</dbReference>
<dbReference type="SMART" id="SM00271">
    <property type="entry name" value="DnaJ"/>
    <property type="match status" value="1"/>
</dbReference>
<dbReference type="Pfam" id="PF00226">
    <property type="entry name" value="DnaJ"/>
    <property type="match status" value="1"/>
</dbReference>
<dbReference type="Proteomes" id="UP001345219">
    <property type="component" value="Chromosome 1"/>
</dbReference>
<dbReference type="EMBL" id="JAXIOK010000023">
    <property type="protein sequence ID" value="KAK4742273.1"/>
    <property type="molecule type" value="Genomic_DNA"/>
</dbReference>
<gene>
    <name evidence="3" type="ORF">SAY87_000274</name>
</gene>
<dbReference type="GO" id="GO:0003723">
    <property type="term" value="F:RNA binding"/>
    <property type="evidence" value="ECO:0007669"/>
    <property type="project" value="InterPro"/>
</dbReference>
<dbReference type="AlphaFoldDB" id="A0AAN7GEA7"/>
<dbReference type="PRINTS" id="PR00625">
    <property type="entry name" value="JDOMAIN"/>
</dbReference>
<proteinExistence type="predicted"/>
<dbReference type="InterPro" id="IPR034254">
    <property type="entry name" value="DNAJC17_RRM"/>
</dbReference>
<dbReference type="InterPro" id="IPR001623">
    <property type="entry name" value="DnaJ_domain"/>
</dbReference>
<dbReference type="InterPro" id="IPR035979">
    <property type="entry name" value="RBD_domain_sf"/>
</dbReference>
<evidence type="ECO:0000259" key="2">
    <source>
        <dbReference type="PROSITE" id="PS50076"/>
    </source>
</evidence>
<evidence type="ECO:0000256" key="1">
    <source>
        <dbReference type="SAM" id="MobiDB-lite"/>
    </source>
</evidence>
<name>A0AAN7GEA7_9MYRT</name>
<dbReference type="InterPro" id="IPR018253">
    <property type="entry name" value="DnaJ_domain_CS"/>
</dbReference>
<evidence type="ECO:0000313" key="3">
    <source>
        <dbReference type="EMBL" id="KAK4742273.1"/>
    </source>
</evidence>
<dbReference type="SUPFAM" id="SSF54928">
    <property type="entry name" value="RNA-binding domain, RBD"/>
    <property type="match status" value="1"/>
</dbReference>
<protein>
    <recommendedName>
        <fullName evidence="2">J domain-containing protein</fullName>
    </recommendedName>
</protein>
<evidence type="ECO:0000313" key="4">
    <source>
        <dbReference type="Proteomes" id="UP001345219"/>
    </source>
</evidence>
<dbReference type="InterPro" id="IPR000504">
    <property type="entry name" value="RRM_dom"/>
</dbReference>
<organism evidence="3 4">
    <name type="scientific">Trapa incisa</name>
    <dbReference type="NCBI Taxonomy" id="236973"/>
    <lineage>
        <taxon>Eukaryota</taxon>
        <taxon>Viridiplantae</taxon>
        <taxon>Streptophyta</taxon>
        <taxon>Embryophyta</taxon>
        <taxon>Tracheophyta</taxon>
        <taxon>Spermatophyta</taxon>
        <taxon>Magnoliopsida</taxon>
        <taxon>eudicotyledons</taxon>
        <taxon>Gunneridae</taxon>
        <taxon>Pentapetalae</taxon>
        <taxon>rosids</taxon>
        <taxon>malvids</taxon>
        <taxon>Myrtales</taxon>
        <taxon>Lythraceae</taxon>
        <taxon>Trapa</taxon>
    </lineage>
</organism>
<sequence>MDVDIDHYLVLGLPTGEEGVKLSEKEISKAYRAKALELHPDKRQDDPDAHANFQRLKSSYEILKDEKERNAFDDRLRARLEQQRRQTQQDSRKRKLVSDLEERERAAFAPDTSAVARKEDERINKKFRDEIAAIRAMHANKGTAAPPPKTTNETSRKESMGGSSNGLDKEKVLKVTWEKVDSDYSPDTLKELFSMFGNVEDVVIRSTKKRGSALVVMESRDAVVAATGTTCGDLSNPLLVVPLHPTVAADFPSFPKPVEKDPLDKIVGKGYQDYEDSVMKKLQKVAHKNK</sequence>
<keyword evidence="4" id="KW-1185">Reference proteome</keyword>
<dbReference type="Gene3D" id="3.30.70.330">
    <property type="match status" value="1"/>
</dbReference>
<reference evidence="3 4" key="1">
    <citation type="journal article" date="2023" name="Hortic Res">
        <title>Pangenome of water caltrop reveals structural variations and asymmetric subgenome divergence after allopolyploidization.</title>
        <authorList>
            <person name="Zhang X."/>
            <person name="Chen Y."/>
            <person name="Wang L."/>
            <person name="Yuan Y."/>
            <person name="Fang M."/>
            <person name="Shi L."/>
            <person name="Lu R."/>
            <person name="Comes H.P."/>
            <person name="Ma Y."/>
            <person name="Chen Y."/>
            <person name="Huang G."/>
            <person name="Zhou Y."/>
            <person name="Zheng Z."/>
            <person name="Qiu Y."/>
        </authorList>
    </citation>
    <scope>NUCLEOTIDE SEQUENCE [LARGE SCALE GENOMIC DNA]</scope>
    <source>
        <tissue evidence="3">Roots</tissue>
    </source>
</reference>
<accession>A0AAN7GEA7</accession>
<dbReference type="PANTHER" id="PTHR45098">
    <property type="entry name" value="DNAJ DOMAIN CONTAINING PROTEIN, EXPRESSED"/>
    <property type="match status" value="1"/>
</dbReference>
<feature type="domain" description="J" evidence="2">
    <location>
        <begin position="6"/>
        <end position="76"/>
    </location>
</feature>
<feature type="region of interest" description="Disordered" evidence="1">
    <location>
        <begin position="81"/>
        <end position="121"/>
    </location>
</feature>
<dbReference type="InterPro" id="IPR036869">
    <property type="entry name" value="J_dom_sf"/>
</dbReference>
<dbReference type="PROSITE" id="PS50076">
    <property type="entry name" value="DNAJ_2"/>
    <property type="match status" value="1"/>
</dbReference>
<dbReference type="Pfam" id="PF00076">
    <property type="entry name" value="RRM_1"/>
    <property type="match status" value="1"/>
</dbReference>
<dbReference type="PROSITE" id="PS00636">
    <property type="entry name" value="DNAJ_1"/>
    <property type="match status" value="1"/>
</dbReference>
<feature type="compositionally biased region" description="Basic and acidic residues" evidence="1">
    <location>
        <begin position="96"/>
        <end position="106"/>
    </location>
</feature>
<dbReference type="InterPro" id="IPR012677">
    <property type="entry name" value="Nucleotide-bd_a/b_plait_sf"/>
</dbReference>
<dbReference type="Gene3D" id="1.10.287.110">
    <property type="entry name" value="DnaJ domain"/>
    <property type="match status" value="1"/>
</dbReference>
<dbReference type="CDD" id="cd06257">
    <property type="entry name" value="DnaJ"/>
    <property type="match status" value="1"/>
</dbReference>
<dbReference type="CDD" id="cd12429">
    <property type="entry name" value="RRM_DNAJC17"/>
    <property type="match status" value="1"/>
</dbReference>
<dbReference type="PANTHER" id="PTHR45098:SF1">
    <property type="entry name" value="DNAJ DOMAIN CONTAINING PROTEIN, EXPRESSED"/>
    <property type="match status" value="1"/>
</dbReference>
<feature type="region of interest" description="Disordered" evidence="1">
    <location>
        <begin position="138"/>
        <end position="167"/>
    </location>
</feature>